<name>A0A7U2EVU6_PHANO</name>
<dbReference type="OrthoDB" id="5354164at2759"/>
<keyword evidence="3" id="KW-1185">Reference proteome</keyword>
<dbReference type="Proteomes" id="UP000663193">
    <property type="component" value="Chromosome 2"/>
</dbReference>
<organism evidence="2 3">
    <name type="scientific">Phaeosphaeria nodorum (strain SN15 / ATCC MYA-4574 / FGSC 10173)</name>
    <name type="common">Glume blotch fungus</name>
    <name type="synonym">Parastagonospora nodorum</name>
    <dbReference type="NCBI Taxonomy" id="321614"/>
    <lineage>
        <taxon>Eukaryota</taxon>
        <taxon>Fungi</taxon>
        <taxon>Dikarya</taxon>
        <taxon>Ascomycota</taxon>
        <taxon>Pezizomycotina</taxon>
        <taxon>Dothideomycetes</taxon>
        <taxon>Pleosporomycetidae</taxon>
        <taxon>Pleosporales</taxon>
        <taxon>Pleosporineae</taxon>
        <taxon>Phaeosphaeriaceae</taxon>
        <taxon>Parastagonospora</taxon>
    </lineage>
</organism>
<evidence type="ECO:0000313" key="3">
    <source>
        <dbReference type="Proteomes" id="UP000663193"/>
    </source>
</evidence>
<gene>
    <name evidence="2" type="ORF">JI435_021500</name>
</gene>
<dbReference type="VEuPathDB" id="FungiDB:JI435_021500"/>
<evidence type="ECO:0000256" key="1">
    <source>
        <dbReference type="SAM" id="MobiDB-lite"/>
    </source>
</evidence>
<proteinExistence type="predicted"/>
<protein>
    <submittedName>
        <fullName evidence="2">Uncharacterized protein</fullName>
    </submittedName>
</protein>
<accession>A0A7U2EVU6</accession>
<reference evidence="3" key="1">
    <citation type="journal article" date="2021" name="BMC Genomics">
        <title>Chromosome-level genome assembly and manually-curated proteome of model necrotroph Parastagonospora nodorum Sn15 reveals a genome-wide trove of candidate effector homologs, and redundancy of virulence-related functions within an accessory chromosome.</title>
        <authorList>
            <person name="Bertazzoni S."/>
            <person name="Jones D.A.B."/>
            <person name="Phan H.T."/>
            <person name="Tan K.-C."/>
            <person name="Hane J.K."/>
        </authorList>
    </citation>
    <scope>NUCLEOTIDE SEQUENCE [LARGE SCALE GENOMIC DNA]</scope>
    <source>
        <strain evidence="3">SN15 / ATCC MYA-4574 / FGSC 10173)</strain>
    </source>
</reference>
<sequence>LIQQRIHSYQSMASISKFSTALLSVPNEITLAAANSNVNFSLMKFEAPPEFHGLRDALSRTRRHEAEEGMPHITARCLGALFETIIPQIPRITVAYGTRVSEICAQLQLKTQPTGMFADQAGADGTSIWAAATSGQHAIAMHLLSCMLARIWKPAEATSLWVELVERRKQEIFKDYNSSSATGISAIMAAQQLFNREQLSAWDASARSWLQTADTTKRFQQTQLMLIINNVRMPVNTSKDPYDSIISAWKSGLSAMESLLQGASQRVQDGAILLAISSWHLYPNMQVLSDLVKDIDMSDDLMTHSILTISTSGTSDSRDGVFWSLPLSRMRYYSPALVSERTLASDTSRITMEEFHIVVLGAFVSQWKTTCSDEIRCCKVIARIYQAYQGLLRGQQRPLKIPKWFNLIAAAAHRVLDSSGQMQAQYHKLLKLGSRRCGAFLHDPEYTPPTFFGLGYFHILVRVLKDVEARISFLRCSAVNRSMNAHSLVIRYKTEQMISYMYASVVPHCRTSHKRSADAITTPSAGHKRFAIGRRAKSEVSCFGVEGCGCTDPNITDCLCRDHNVRCTTTCHPNQECCYCPYPLLSFDCQGECSEMQRCVGCYNQDLIRHMEVGGEEVTLIHPEYLDVVDEYQFCIRQSEKQDPHTYSLLFGHGTLAAIYQIQPEISYDTYNQDVSNAPSATIEEIESVVYSDSFDPSSLELETCCDHWLGDGMVQTCCSLDALTFASELYGSMPGATVSIEIMAFPMYERAWAIYRQRLSTPSANPKRGMWWHSDTDEQATIPANEGPKSDWKSIADNFDEEIIPETLDDPKSRNGLKDPSSEHSHASRFVLLDGARMRLSRSFACVAWFDSGEFDLFVNQLNAVMALINGNSIYVASALLSDPSIPPSGTPITRVFGNLGRSEMSLLVPPVDPRLAELDLSSWKHINHSHFTGRLQDCFSSTSLHLTFTDSEDTVYLGNRGLRDRQVVFLEALVSIDDRGKHIGDLDILSMFSKPTFEVQKSCSHTPEERADVLLGCRLIAIDNWDEFLDPPERAAIFRANGNWQARLGAAAAAIQMGMETLVLSAKRPCLQCLKMTGVDMIIA</sequence>
<feature type="compositionally biased region" description="Basic and acidic residues" evidence="1">
    <location>
        <begin position="810"/>
        <end position="824"/>
    </location>
</feature>
<feature type="non-terminal residue" evidence="2">
    <location>
        <position position="1"/>
    </location>
</feature>
<evidence type="ECO:0000313" key="2">
    <source>
        <dbReference type="EMBL" id="QRC91984.1"/>
    </source>
</evidence>
<dbReference type="AlphaFoldDB" id="A0A7U2EVU6"/>
<dbReference type="EMBL" id="CP069024">
    <property type="protein sequence ID" value="QRC91984.1"/>
    <property type="molecule type" value="Genomic_DNA"/>
</dbReference>
<feature type="region of interest" description="Disordered" evidence="1">
    <location>
        <begin position="805"/>
        <end position="824"/>
    </location>
</feature>